<dbReference type="RefSeq" id="WP_108401498.1">
    <property type="nucleotide sequence ID" value="NZ_NESP01000001.1"/>
</dbReference>
<name>A0A315ENN3_9BURK</name>
<evidence type="ECO:0000256" key="4">
    <source>
        <dbReference type="ARBA" id="ARBA00022692"/>
    </source>
</evidence>
<proteinExistence type="predicted"/>
<keyword evidence="3" id="KW-1003">Cell membrane</keyword>
<gene>
    <name evidence="8" type="ORF">B9Z44_01295</name>
</gene>
<feature type="transmembrane region" description="Helical" evidence="7">
    <location>
        <begin position="34"/>
        <end position="53"/>
    </location>
</feature>
<feature type="transmembrane region" description="Helical" evidence="7">
    <location>
        <begin position="6"/>
        <end position="27"/>
    </location>
</feature>
<keyword evidence="2" id="KW-0813">Transport</keyword>
<feature type="transmembrane region" description="Helical" evidence="7">
    <location>
        <begin position="122"/>
        <end position="146"/>
    </location>
</feature>
<dbReference type="PANTHER" id="PTHR36838:SF3">
    <property type="entry name" value="TRANSPORTER AUXIN EFFLUX CARRIER EC FAMILY"/>
    <property type="match status" value="1"/>
</dbReference>
<evidence type="ECO:0000313" key="9">
    <source>
        <dbReference type="Proteomes" id="UP000251341"/>
    </source>
</evidence>
<dbReference type="Pfam" id="PF03547">
    <property type="entry name" value="Mem_trans"/>
    <property type="match status" value="1"/>
</dbReference>
<protein>
    <recommendedName>
        <fullName evidence="10">Permease</fullName>
    </recommendedName>
</protein>
<dbReference type="GO" id="GO:0055085">
    <property type="term" value="P:transmembrane transport"/>
    <property type="evidence" value="ECO:0007669"/>
    <property type="project" value="InterPro"/>
</dbReference>
<feature type="transmembrane region" description="Helical" evidence="7">
    <location>
        <begin position="257"/>
        <end position="276"/>
    </location>
</feature>
<evidence type="ECO:0000256" key="5">
    <source>
        <dbReference type="ARBA" id="ARBA00022989"/>
    </source>
</evidence>
<dbReference type="GO" id="GO:0016020">
    <property type="term" value="C:membrane"/>
    <property type="evidence" value="ECO:0007669"/>
    <property type="project" value="UniProtKB-SubCell"/>
</dbReference>
<evidence type="ECO:0000256" key="3">
    <source>
        <dbReference type="ARBA" id="ARBA00022475"/>
    </source>
</evidence>
<feature type="transmembrane region" description="Helical" evidence="7">
    <location>
        <begin position="167"/>
        <end position="187"/>
    </location>
</feature>
<organism evidence="8 9">
    <name type="scientific">Limnohabitans curvus</name>
    <dbReference type="NCBI Taxonomy" id="323423"/>
    <lineage>
        <taxon>Bacteria</taxon>
        <taxon>Pseudomonadati</taxon>
        <taxon>Pseudomonadota</taxon>
        <taxon>Betaproteobacteria</taxon>
        <taxon>Burkholderiales</taxon>
        <taxon>Comamonadaceae</taxon>
        <taxon>Limnohabitans</taxon>
    </lineage>
</organism>
<feature type="transmembrane region" description="Helical" evidence="7">
    <location>
        <begin position="65"/>
        <end position="84"/>
    </location>
</feature>
<evidence type="ECO:0000256" key="6">
    <source>
        <dbReference type="ARBA" id="ARBA00023136"/>
    </source>
</evidence>
<dbReference type="Proteomes" id="UP000251341">
    <property type="component" value="Unassembled WGS sequence"/>
</dbReference>
<evidence type="ECO:0000256" key="7">
    <source>
        <dbReference type="SAM" id="Phobius"/>
    </source>
</evidence>
<evidence type="ECO:0000313" key="8">
    <source>
        <dbReference type="EMBL" id="PUE58355.1"/>
    </source>
</evidence>
<evidence type="ECO:0000256" key="2">
    <source>
        <dbReference type="ARBA" id="ARBA00022448"/>
    </source>
</evidence>
<sequence>MLNILTITGPIYLVIALGFAATYRGLFSKLDGQVLGRFVLHFALPAMLFNTLTQRDFAEVMNPRYLIAYGVGSVFSFALGFGVWRVWRKKSLTQSSLVAMGVSSANSGYVGYPILLQLLGPAAGVGLALTVLVENLVTIPLALAMAESGETAHLSWRHTVLQSLKRMAKIPMMQAIVLGFAFSILGWHLPEVLSKTVNLFAASTAAIALFVNGGSLVGMRVLGLIQEVRWIAIGKLVVHPLAVGLMLMVVGPMEPSLKISAVLLAGMPMLGIYPLLAQRHGEEGFCAAALLVTTVASFFTVSLIVWAMGELPGWHV</sequence>
<keyword evidence="9" id="KW-1185">Reference proteome</keyword>
<keyword evidence="4 7" id="KW-0812">Transmembrane</keyword>
<evidence type="ECO:0000256" key="1">
    <source>
        <dbReference type="ARBA" id="ARBA00004141"/>
    </source>
</evidence>
<feature type="transmembrane region" description="Helical" evidence="7">
    <location>
        <begin position="230"/>
        <end position="251"/>
    </location>
</feature>
<reference evidence="8 9" key="1">
    <citation type="submission" date="2017-04" db="EMBL/GenBank/DDBJ databases">
        <title>Unexpected and diverse lifestyles within the genus Limnohabitans.</title>
        <authorList>
            <person name="Kasalicky V."/>
            <person name="Mehrshad M."/>
            <person name="Andrei S.-A."/>
            <person name="Salcher M."/>
            <person name="Kratochvilova H."/>
            <person name="Simek K."/>
            <person name="Ghai R."/>
        </authorList>
    </citation>
    <scope>NUCLEOTIDE SEQUENCE [LARGE SCALE GENOMIC DNA]</scope>
    <source>
        <strain evidence="8 9">MWH-C5</strain>
    </source>
</reference>
<dbReference type="InterPro" id="IPR004776">
    <property type="entry name" value="Mem_transp_PIN-like"/>
</dbReference>
<feature type="transmembrane region" description="Helical" evidence="7">
    <location>
        <begin position="199"/>
        <end position="218"/>
    </location>
</feature>
<comment type="subcellular location">
    <subcellularLocation>
        <location evidence="1">Membrane</location>
        <topology evidence="1">Multi-pass membrane protein</topology>
    </subcellularLocation>
</comment>
<evidence type="ECO:0008006" key="10">
    <source>
        <dbReference type="Google" id="ProtNLM"/>
    </source>
</evidence>
<feature type="transmembrane region" description="Helical" evidence="7">
    <location>
        <begin position="288"/>
        <end position="309"/>
    </location>
</feature>
<comment type="caution">
    <text evidence="8">The sequence shown here is derived from an EMBL/GenBank/DDBJ whole genome shotgun (WGS) entry which is preliminary data.</text>
</comment>
<keyword evidence="6 7" id="KW-0472">Membrane</keyword>
<keyword evidence="5 7" id="KW-1133">Transmembrane helix</keyword>
<dbReference type="EMBL" id="NESP01000001">
    <property type="protein sequence ID" value="PUE58355.1"/>
    <property type="molecule type" value="Genomic_DNA"/>
</dbReference>
<dbReference type="PANTHER" id="PTHR36838">
    <property type="entry name" value="AUXIN EFFLUX CARRIER FAMILY PROTEIN"/>
    <property type="match status" value="1"/>
</dbReference>
<accession>A0A315ENN3</accession>
<dbReference type="AlphaFoldDB" id="A0A315ENN3"/>